<protein>
    <recommendedName>
        <fullName evidence="3">T9SS type A sorting domain-containing protein</fullName>
    </recommendedName>
</protein>
<sequence length="539" mass="59100">MENNYRMQYLRIAFGIMLLLHGGTLWAQIPSRFMPRKSRPDLFTFYDDDNVNMPAGSNLVSKSVIYMHGPNPNLPNPGGGGSSTAFIIRTFRDDDFVCVCMTGHQVKSFNGDQTPTVPTDIDVKNLITMDYQGRDFLSTMENGYIVSFYTGAASYLSHMRLVAYFNDILPGGTYDDAALVLIDKRRLPNANFTALGYNFSTAVPPATQSYFSISHPWGYPQRLSKNLLYYDHENNWIDFKTQLPYAAGQGSSGAPLVHSGTLSVEGIQTAAVDGVSVQEVSMNWETVMHLYSTHLRFNRISLLESAIKEHCWKNANKEQILSSGIYKQSVEVSNPKLNLLRNTNLSIFFSADIPGSSAAFTEDALDGRKVTQLTANNCTFGSFALPVVYPGTTATPWRVVVSANKVDVNAGFSYTASGTSELDLTTLETYTRSATSRLADAADTASNSSVAGSGAAPGFKLYPNPSPDGVFFLELPAAGKDIVYTGSVISADGKLMQRLDHMQSGTKASFNLSQQPRGMYLLNVHSPEGRLVFTTKITW</sequence>
<gene>
    <name evidence="1" type="ORF">GCM10023092_26970</name>
</gene>
<dbReference type="EMBL" id="BAABEZ010000024">
    <property type="protein sequence ID" value="GAA4458531.1"/>
    <property type="molecule type" value="Genomic_DNA"/>
</dbReference>
<evidence type="ECO:0000313" key="1">
    <source>
        <dbReference type="EMBL" id="GAA4458531.1"/>
    </source>
</evidence>
<proteinExistence type="predicted"/>
<comment type="caution">
    <text evidence="1">The sequence shown here is derived from an EMBL/GenBank/DDBJ whole genome shotgun (WGS) entry which is preliminary data.</text>
</comment>
<name>A0ABP8N0T1_9BACT</name>
<dbReference type="SUPFAM" id="SSF50494">
    <property type="entry name" value="Trypsin-like serine proteases"/>
    <property type="match status" value="1"/>
</dbReference>
<dbReference type="NCBIfam" id="TIGR04183">
    <property type="entry name" value="Por_Secre_tail"/>
    <property type="match status" value="1"/>
</dbReference>
<organism evidence="1 2">
    <name type="scientific">Rurimicrobium arvi</name>
    <dbReference type="NCBI Taxonomy" id="2049916"/>
    <lineage>
        <taxon>Bacteria</taxon>
        <taxon>Pseudomonadati</taxon>
        <taxon>Bacteroidota</taxon>
        <taxon>Chitinophagia</taxon>
        <taxon>Chitinophagales</taxon>
        <taxon>Chitinophagaceae</taxon>
        <taxon>Rurimicrobium</taxon>
    </lineage>
</organism>
<keyword evidence="2" id="KW-1185">Reference proteome</keyword>
<evidence type="ECO:0008006" key="3">
    <source>
        <dbReference type="Google" id="ProtNLM"/>
    </source>
</evidence>
<dbReference type="Proteomes" id="UP001501410">
    <property type="component" value="Unassembled WGS sequence"/>
</dbReference>
<dbReference type="InterPro" id="IPR026444">
    <property type="entry name" value="Secre_tail"/>
</dbReference>
<accession>A0ABP8N0T1</accession>
<reference evidence="2" key="1">
    <citation type="journal article" date="2019" name="Int. J. Syst. Evol. Microbiol.">
        <title>The Global Catalogue of Microorganisms (GCM) 10K type strain sequencing project: providing services to taxonomists for standard genome sequencing and annotation.</title>
        <authorList>
            <consortium name="The Broad Institute Genomics Platform"/>
            <consortium name="The Broad Institute Genome Sequencing Center for Infectious Disease"/>
            <person name="Wu L."/>
            <person name="Ma J."/>
        </authorList>
    </citation>
    <scope>NUCLEOTIDE SEQUENCE [LARGE SCALE GENOMIC DNA]</scope>
    <source>
        <strain evidence="2">JCM 31921</strain>
    </source>
</reference>
<dbReference type="InterPro" id="IPR009003">
    <property type="entry name" value="Peptidase_S1_PA"/>
</dbReference>
<evidence type="ECO:0000313" key="2">
    <source>
        <dbReference type="Proteomes" id="UP001501410"/>
    </source>
</evidence>